<evidence type="ECO:0000256" key="6">
    <source>
        <dbReference type="ARBA" id="ARBA00022655"/>
    </source>
</evidence>
<dbReference type="EC" id="6.3.2.1" evidence="3"/>
<dbReference type="InterPro" id="IPR042176">
    <property type="entry name" value="Pantoate_ligase_C"/>
</dbReference>
<dbReference type="InterPro" id="IPR014729">
    <property type="entry name" value="Rossmann-like_a/b/a_fold"/>
</dbReference>
<evidence type="ECO:0000256" key="7">
    <source>
        <dbReference type="ARBA" id="ARBA00022741"/>
    </source>
</evidence>
<dbReference type="RefSeq" id="NP_985829.2">
    <property type="nucleotide sequence ID" value="NM_211184.2"/>
</dbReference>
<dbReference type="GeneID" id="4622092"/>
<dbReference type="UniPathway" id="UPA00028">
    <property type="reaction ID" value="UER00005"/>
</dbReference>
<evidence type="ECO:0000256" key="8">
    <source>
        <dbReference type="ARBA" id="ARBA00022840"/>
    </source>
</evidence>
<dbReference type="Gene3D" id="3.40.50.620">
    <property type="entry name" value="HUPs"/>
    <property type="match status" value="1"/>
</dbReference>
<dbReference type="HAMAP" id="MF_00158">
    <property type="entry name" value="PanC"/>
    <property type="match status" value="1"/>
</dbReference>
<keyword evidence="5" id="KW-0436">Ligase</keyword>
<dbReference type="InParanoid" id="Q753N0"/>
<dbReference type="CDD" id="cd00560">
    <property type="entry name" value="PanC"/>
    <property type="match status" value="1"/>
</dbReference>
<dbReference type="OMA" id="CNHKLEP"/>
<dbReference type="PANTHER" id="PTHR21299">
    <property type="entry name" value="CYTIDYLATE KINASE/PANTOATE-BETA-ALANINE LIGASE"/>
    <property type="match status" value="1"/>
</dbReference>
<dbReference type="Pfam" id="PF02569">
    <property type="entry name" value="Pantoate_ligase"/>
    <property type="match status" value="1"/>
</dbReference>
<dbReference type="EMBL" id="AE016819">
    <property type="protein sequence ID" value="AAS53653.2"/>
    <property type="molecule type" value="Genomic_DNA"/>
</dbReference>
<comment type="similarity">
    <text evidence="2">Belongs to the pantothenate synthetase family.</text>
</comment>
<gene>
    <name evidence="12" type="ORF">AGOS_AFR282W</name>
</gene>
<dbReference type="HOGENOM" id="CLU_047148_1_0_1"/>
<evidence type="ECO:0000313" key="12">
    <source>
        <dbReference type="EMBL" id="AAS53653.2"/>
    </source>
</evidence>
<proteinExistence type="inferred from homology"/>
<sequence>MHVLNKVQEVSQWRKQTVDCKTQTIGFVPTMGCLHEGHMTLVRRSCAENDFTVVSVFVNPSQFAPNEDLDRYPRTLAADRALLEEAGVDVLFAPSPAEMYPRGIPLEVEAQRGPFVSVLGVSEMLEGRTRPRFFRGVATVVAKLVNIVAPDRAYFGQKDIQQCIVVDTMFRELFMSVQMIMLPIERDANGLALSSRNKYMCAETIALASNIYRGLRAAATVLQDAPSDVLREAVIAAANTVWEPLINSGDFRVDYLSVADRTTLAELGPTISREQDVVLSCAIYVTDRAKPDTVVRLLDNILVPPRT</sequence>
<keyword evidence="8" id="KW-0067">ATP-binding</keyword>
<name>Q753N0_EREGS</name>
<dbReference type="SUPFAM" id="SSF52374">
    <property type="entry name" value="Nucleotidylyl transferase"/>
    <property type="match status" value="1"/>
</dbReference>
<dbReference type="InterPro" id="IPR004821">
    <property type="entry name" value="Cyt_trans-like"/>
</dbReference>
<dbReference type="NCBIfam" id="TIGR00125">
    <property type="entry name" value="cyt_tran_rel"/>
    <property type="match status" value="1"/>
</dbReference>
<comment type="catalytic activity">
    <reaction evidence="11">
        <text>(R)-pantoate + beta-alanine + ATP = (R)-pantothenate + AMP + diphosphate + H(+)</text>
        <dbReference type="Rhea" id="RHEA:10912"/>
        <dbReference type="ChEBI" id="CHEBI:15378"/>
        <dbReference type="ChEBI" id="CHEBI:15980"/>
        <dbReference type="ChEBI" id="CHEBI:29032"/>
        <dbReference type="ChEBI" id="CHEBI:30616"/>
        <dbReference type="ChEBI" id="CHEBI:33019"/>
        <dbReference type="ChEBI" id="CHEBI:57966"/>
        <dbReference type="ChEBI" id="CHEBI:456215"/>
        <dbReference type="EC" id="6.3.2.1"/>
    </reaction>
</comment>
<evidence type="ECO:0000256" key="5">
    <source>
        <dbReference type="ARBA" id="ARBA00022598"/>
    </source>
</evidence>
<dbReference type="NCBIfam" id="TIGR00018">
    <property type="entry name" value="panC"/>
    <property type="match status" value="1"/>
</dbReference>
<dbReference type="KEGG" id="ago:AGOS_AFR282W"/>
<dbReference type="PANTHER" id="PTHR21299:SF1">
    <property type="entry name" value="PANTOATE--BETA-ALANINE LIGASE"/>
    <property type="match status" value="1"/>
</dbReference>
<dbReference type="eggNOG" id="KOG3042">
    <property type="taxonomic scope" value="Eukaryota"/>
</dbReference>
<keyword evidence="6" id="KW-0566">Pantothenate biosynthesis</keyword>
<dbReference type="STRING" id="284811.Q753N0"/>
<keyword evidence="7" id="KW-0547">Nucleotide-binding</keyword>
<keyword evidence="13" id="KW-1185">Reference proteome</keyword>
<accession>Q753N0</accession>
<dbReference type="FunCoup" id="Q753N0">
    <property type="interactions" value="202"/>
</dbReference>
<dbReference type="GO" id="GO:0004592">
    <property type="term" value="F:pantoate-beta-alanine ligase activity"/>
    <property type="evidence" value="ECO:0000318"/>
    <property type="project" value="GO_Central"/>
</dbReference>
<dbReference type="InterPro" id="IPR003721">
    <property type="entry name" value="Pantoate_ligase"/>
</dbReference>
<reference evidence="12 13" key="1">
    <citation type="journal article" date="2004" name="Science">
        <title>The Ashbya gossypii genome as a tool for mapping the ancient Saccharomyces cerevisiae genome.</title>
        <authorList>
            <person name="Dietrich F.S."/>
            <person name="Voegeli S."/>
            <person name="Brachat S."/>
            <person name="Lerch A."/>
            <person name="Gates K."/>
            <person name="Steiner S."/>
            <person name="Mohr C."/>
            <person name="Pohlmann R."/>
            <person name="Luedi P."/>
            <person name="Choi S."/>
            <person name="Wing R.A."/>
            <person name="Flavier A."/>
            <person name="Gaffney T.D."/>
            <person name="Philippsen P."/>
        </authorList>
    </citation>
    <scope>NUCLEOTIDE SEQUENCE [LARGE SCALE GENOMIC DNA]</scope>
    <source>
        <strain evidence="13">ATCC 10895 / CBS 109.51 / FGSC 9923 / NRRL Y-1056</strain>
    </source>
</reference>
<dbReference type="GO" id="GO:0005524">
    <property type="term" value="F:ATP binding"/>
    <property type="evidence" value="ECO:0007669"/>
    <property type="project" value="UniProtKB-KW"/>
</dbReference>
<dbReference type="OrthoDB" id="2020436at2759"/>
<dbReference type="GO" id="GO:0015940">
    <property type="term" value="P:pantothenate biosynthetic process"/>
    <property type="evidence" value="ECO:0000318"/>
    <property type="project" value="GO_Central"/>
</dbReference>
<protein>
    <recommendedName>
        <fullName evidence="4">Pantoate--beta-alanine ligase</fullName>
        <ecNumber evidence="3">6.3.2.1</ecNumber>
    </recommendedName>
    <alternativeName>
        <fullName evidence="10">Pantoate-activating enzyme</fullName>
    </alternativeName>
    <alternativeName>
        <fullName evidence="9">Pantothenate synthetase</fullName>
    </alternativeName>
</protein>
<evidence type="ECO:0000256" key="3">
    <source>
        <dbReference type="ARBA" id="ARBA00012219"/>
    </source>
</evidence>
<evidence type="ECO:0000256" key="10">
    <source>
        <dbReference type="ARBA" id="ARBA00032806"/>
    </source>
</evidence>
<comment type="pathway">
    <text evidence="1">Cofactor biosynthesis; (R)-pantothenate biosynthesis; (R)-pantothenate from (R)-pantoate and beta-alanine: step 1/1.</text>
</comment>
<dbReference type="AlphaFoldDB" id="Q753N0"/>
<evidence type="ECO:0000313" key="13">
    <source>
        <dbReference type="Proteomes" id="UP000000591"/>
    </source>
</evidence>
<dbReference type="Gene3D" id="3.30.1300.10">
    <property type="entry name" value="Pantoate-beta-alanine ligase, C-terminal domain"/>
    <property type="match status" value="1"/>
</dbReference>
<dbReference type="Proteomes" id="UP000000591">
    <property type="component" value="Chromosome VI"/>
</dbReference>
<evidence type="ECO:0000256" key="1">
    <source>
        <dbReference type="ARBA" id="ARBA00004990"/>
    </source>
</evidence>
<evidence type="ECO:0000256" key="9">
    <source>
        <dbReference type="ARBA" id="ARBA00029902"/>
    </source>
</evidence>
<organism evidence="12 13">
    <name type="scientific">Eremothecium gossypii (strain ATCC 10895 / CBS 109.51 / FGSC 9923 / NRRL Y-1056)</name>
    <name type="common">Yeast</name>
    <name type="synonym">Ashbya gossypii</name>
    <dbReference type="NCBI Taxonomy" id="284811"/>
    <lineage>
        <taxon>Eukaryota</taxon>
        <taxon>Fungi</taxon>
        <taxon>Dikarya</taxon>
        <taxon>Ascomycota</taxon>
        <taxon>Saccharomycotina</taxon>
        <taxon>Saccharomycetes</taxon>
        <taxon>Saccharomycetales</taxon>
        <taxon>Saccharomycetaceae</taxon>
        <taxon>Eremothecium</taxon>
    </lineage>
</organism>
<evidence type="ECO:0000256" key="4">
    <source>
        <dbReference type="ARBA" id="ARBA00015647"/>
    </source>
</evidence>
<reference evidence="13" key="2">
    <citation type="journal article" date="2013" name="G3 (Bethesda)">
        <title>Genomes of Ashbya fungi isolated from insects reveal four mating-type loci, numerous translocations, lack of transposons, and distinct gene duplications.</title>
        <authorList>
            <person name="Dietrich F.S."/>
            <person name="Voegeli S."/>
            <person name="Kuo S."/>
            <person name="Philippsen P."/>
        </authorList>
    </citation>
    <scope>GENOME REANNOTATION</scope>
    <source>
        <strain evidence="13">ATCC 10895 / CBS 109.51 / FGSC 9923 / NRRL Y-1056</strain>
    </source>
</reference>
<dbReference type="FunFam" id="3.40.50.620:FF:000013">
    <property type="entry name" value="Pantothenate synthetase"/>
    <property type="match status" value="1"/>
</dbReference>
<evidence type="ECO:0000256" key="2">
    <source>
        <dbReference type="ARBA" id="ARBA00009256"/>
    </source>
</evidence>
<evidence type="ECO:0000256" key="11">
    <source>
        <dbReference type="ARBA" id="ARBA00048258"/>
    </source>
</evidence>